<dbReference type="InterPro" id="IPR039425">
    <property type="entry name" value="RNA_pol_sigma-70-like"/>
</dbReference>
<dbReference type="Proteomes" id="UP000544222">
    <property type="component" value="Unassembled WGS sequence"/>
</dbReference>
<evidence type="ECO:0000256" key="1">
    <source>
        <dbReference type="ARBA" id="ARBA00010641"/>
    </source>
</evidence>
<feature type="domain" description="RNA polymerase sigma-70 region 2" evidence="5">
    <location>
        <begin position="23"/>
        <end position="86"/>
    </location>
</feature>
<dbReference type="SUPFAM" id="SSF88946">
    <property type="entry name" value="Sigma2 domain of RNA polymerase sigma factors"/>
    <property type="match status" value="1"/>
</dbReference>
<evidence type="ECO:0000259" key="6">
    <source>
        <dbReference type="Pfam" id="PF08281"/>
    </source>
</evidence>
<evidence type="ECO:0000313" key="8">
    <source>
        <dbReference type="Proteomes" id="UP000544222"/>
    </source>
</evidence>
<dbReference type="InterPro" id="IPR007627">
    <property type="entry name" value="RNA_pol_sigma70_r2"/>
</dbReference>
<dbReference type="InterPro" id="IPR014284">
    <property type="entry name" value="RNA_pol_sigma-70_dom"/>
</dbReference>
<dbReference type="InterPro" id="IPR013325">
    <property type="entry name" value="RNA_pol_sigma_r2"/>
</dbReference>
<dbReference type="Gene3D" id="1.10.1740.10">
    <property type="match status" value="1"/>
</dbReference>
<name>A0A7W5DTZ3_9PORP</name>
<dbReference type="SUPFAM" id="SSF88659">
    <property type="entry name" value="Sigma3 and sigma4 domains of RNA polymerase sigma factors"/>
    <property type="match status" value="1"/>
</dbReference>
<dbReference type="EMBL" id="JACHYB010000002">
    <property type="protein sequence ID" value="MBB3188663.1"/>
    <property type="molecule type" value="Genomic_DNA"/>
</dbReference>
<dbReference type="PANTHER" id="PTHR43133">
    <property type="entry name" value="RNA POLYMERASE ECF-TYPE SIGMA FACTO"/>
    <property type="match status" value="1"/>
</dbReference>
<keyword evidence="4" id="KW-0804">Transcription</keyword>
<dbReference type="NCBIfam" id="TIGR02937">
    <property type="entry name" value="sigma70-ECF"/>
    <property type="match status" value="1"/>
</dbReference>
<evidence type="ECO:0000256" key="2">
    <source>
        <dbReference type="ARBA" id="ARBA00023015"/>
    </source>
</evidence>
<dbReference type="GO" id="GO:0006352">
    <property type="term" value="P:DNA-templated transcription initiation"/>
    <property type="evidence" value="ECO:0007669"/>
    <property type="project" value="InterPro"/>
</dbReference>
<dbReference type="InterPro" id="IPR013249">
    <property type="entry name" value="RNA_pol_sigma70_r4_t2"/>
</dbReference>
<keyword evidence="8" id="KW-1185">Reference proteome</keyword>
<keyword evidence="2" id="KW-0805">Transcription regulation</keyword>
<dbReference type="Gene3D" id="1.10.10.10">
    <property type="entry name" value="Winged helix-like DNA-binding domain superfamily/Winged helix DNA-binding domain"/>
    <property type="match status" value="1"/>
</dbReference>
<dbReference type="InterPro" id="IPR013324">
    <property type="entry name" value="RNA_pol_sigma_r3/r4-like"/>
</dbReference>
<dbReference type="InterPro" id="IPR014327">
    <property type="entry name" value="RNA_pol_sigma70_bacteroid"/>
</dbReference>
<dbReference type="PANTHER" id="PTHR43133:SF46">
    <property type="entry name" value="RNA POLYMERASE SIGMA-70 FACTOR ECF SUBFAMILY"/>
    <property type="match status" value="1"/>
</dbReference>
<evidence type="ECO:0000313" key="7">
    <source>
        <dbReference type="EMBL" id="MBB3188663.1"/>
    </source>
</evidence>
<keyword evidence="3" id="KW-0731">Sigma factor</keyword>
<protein>
    <submittedName>
        <fullName evidence="7">RNA polymerase sigma-70 factor (ECF subfamily)</fullName>
    </submittedName>
</protein>
<comment type="caution">
    <text evidence="7">The sequence shown here is derived from an EMBL/GenBank/DDBJ whole genome shotgun (WGS) entry which is preliminary data.</text>
</comment>
<dbReference type="GO" id="GO:0016987">
    <property type="term" value="F:sigma factor activity"/>
    <property type="evidence" value="ECO:0007669"/>
    <property type="project" value="UniProtKB-KW"/>
</dbReference>
<proteinExistence type="inferred from homology"/>
<dbReference type="NCBIfam" id="TIGR02985">
    <property type="entry name" value="Sig70_bacteroi1"/>
    <property type="match status" value="1"/>
</dbReference>
<feature type="domain" description="RNA polymerase sigma factor 70 region 4 type 2" evidence="6">
    <location>
        <begin position="123"/>
        <end position="175"/>
    </location>
</feature>
<accession>A0A7W5DTZ3</accession>
<dbReference type="AlphaFoldDB" id="A0A7W5DTZ3"/>
<dbReference type="Pfam" id="PF08281">
    <property type="entry name" value="Sigma70_r4_2"/>
    <property type="match status" value="1"/>
</dbReference>
<evidence type="ECO:0000256" key="3">
    <source>
        <dbReference type="ARBA" id="ARBA00023082"/>
    </source>
</evidence>
<dbReference type="GO" id="GO:0003677">
    <property type="term" value="F:DNA binding"/>
    <property type="evidence" value="ECO:0007669"/>
    <property type="project" value="InterPro"/>
</dbReference>
<dbReference type="RefSeq" id="WP_183414399.1">
    <property type="nucleotide sequence ID" value="NZ_JACHYB010000002.1"/>
</dbReference>
<dbReference type="Pfam" id="PF04542">
    <property type="entry name" value="Sigma70_r2"/>
    <property type="match status" value="1"/>
</dbReference>
<evidence type="ECO:0000259" key="5">
    <source>
        <dbReference type="Pfam" id="PF04542"/>
    </source>
</evidence>
<dbReference type="InterPro" id="IPR036388">
    <property type="entry name" value="WH-like_DNA-bd_sf"/>
</dbReference>
<sequence length="195" mass="22471">MNEQEALLLAQLKAGNDKAYRYLFDHFYVSLCRVANMYVEDHFTAENLVGDLMLTLWEQREILEIHTSLRAYLFTAIRRRCLNYLQEAHVTREISLSDDVSFIALSESDSTPLGTLIEKELEEKIACCVSELPDECRAVFLLSRQEQLSYDAIATKLSISPNTVHYHIKNALATLRRQLKEYLPILIFIIALSLL</sequence>
<organism evidence="7 8">
    <name type="scientific">Microbacter margulisiae</name>
    <dbReference type="NCBI Taxonomy" id="1350067"/>
    <lineage>
        <taxon>Bacteria</taxon>
        <taxon>Pseudomonadati</taxon>
        <taxon>Bacteroidota</taxon>
        <taxon>Bacteroidia</taxon>
        <taxon>Bacteroidales</taxon>
        <taxon>Porphyromonadaceae</taxon>
        <taxon>Microbacter</taxon>
    </lineage>
</organism>
<gene>
    <name evidence="7" type="ORF">FHX64_002861</name>
</gene>
<reference evidence="7 8" key="1">
    <citation type="submission" date="2020-08" db="EMBL/GenBank/DDBJ databases">
        <title>Genomic Encyclopedia of Type Strains, Phase IV (KMG-IV): sequencing the most valuable type-strain genomes for metagenomic binning, comparative biology and taxonomic classification.</title>
        <authorList>
            <person name="Goeker M."/>
        </authorList>
    </citation>
    <scope>NUCLEOTIDE SEQUENCE [LARGE SCALE GENOMIC DNA]</scope>
    <source>
        <strain evidence="7 8">DSM 27471</strain>
    </source>
</reference>
<evidence type="ECO:0000256" key="4">
    <source>
        <dbReference type="ARBA" id="ARBA00023163"/>
    </source>
</evidence>
<comment type="similarity">
    <text evidence="1">Belongs to the sigma-70 factor family. ECF subfamily.</text>
</comment>